<accession>A0AAN6U8V6</accession>
<comment type="caution">
    <text evidence="2">The sequence shown here is derived from an EMBL/GenBank/DDBJ whole genome shotgun (WGS) entry which is preliminary data.</text>
</comment>
<protein>
    <recommendedName>
        <fullName evidence="4">t-SNARE coiled-coil homology domain-containing protein</fullName>
    </recommendedName>
</protein>
<evidence type="ECO:0000313" key="3">
    <source>
        <dbReference type="Proteomes" id="UP001302602"/>
    </source>
</evidence>
<organism evidence="2 3">
    <name type="scientific">Parathielavia appendiculata</name>
    <dbReference type="NCBI Taxonomy" id="2587402"/>
    <lineage>
        <taxon>Eukaryota</taxon>
        <taxon>Fungi</taxon>
        <taxon>Dikarya</taxon>
        <taxon>Ascomycota</taxon>
        <taxon>Pezizomycotina</taxon>
        <taxon>Sordariomycetes</taxon>
        <taxon>Sordariomycetidae</taxon>
        <taxon>Sordariales</taxon>
        <taxon>Chaetomiaceae</taxon>
        <taxon>Parathielavia</taxon>
    </lineage>
</organism>
<feature type="compositionally biased region" description="Low complexity" evidence="1">
    <location>
        <begin position="19"/>
        <end position="41"/>
    </location>
</feature>
<dbReference type="Proteomes" id="UP001302602">
    <property type="component" value="Unassembled WGS sequence"/>
</dbReference>
<sequence length="458" mass="50312">MGKFGELFKKSDKSKAENPYAQQPVSQSSPPPQYSQYNQSQFNDNRHISQGASSGLPAGPRPSGLPSRVAAGPPRTDTWESNKPSYTAPPVYSEQRGTSSPPPSYKGSPAPFSGGRSPALSPALSSNTASPALPSNRTSPSVGNAFPREKYGARDGFGGNRFGSSSTSPYDRSPGLPSQRQGGYGGLGTENGGLFDNYKPPSQRFADQSSDQVGPFSGAPGQYGDSQQMTEDEELEWTKAEIVGTKVATNEVARRNVSRLAAANEQFDAMNEQLVREWEMLKNAEKNINNSDGQAKVGGVNIDDLDAANTSMFNLVANSKARVMQRHEKKMVIQRQQKLMEQDISMGADEIGREWEMERQKLQATKPKVLGGSAQKTDASRFQFEDDTGEQQALDDEYDGLVGEIEKESGKLLERAQFQEFMLTRQNKLIEDMTVRAETVSDHVVKNQMRLDTRYNRR</sequence>
<proteinExistence type="predicted"/>
<name>A0AAN6U8V6_9PEZI</name>
<feature type="compositionally biased region" description="Polar residues" evidence="1">
    <location>
        <begin position="123"/>
        <end position="142"/>
    </location>
</feature>
<gene>
    <name evidence="2" type="ORF">N657DRAFT_639097</name>
</gene>
<dbReference type="AlphaFoldDB" id="A0AAN6U8V6"/>
<feature type="compositionally biased region" description="Basic and acidic residues" evidence="1">
    <location>
        <begin position="1"/>
        <end position="16"/>
    </location>
</feature>
<reference evidence="2" key="1">
    <citation type="journal article" date="2023" name="Mol. Phylogenet. Evol.">
        <title>Genome-scale phylogeny and comparative genomics of the fungal order Sordariales.</title>
        <authorList>
            <person name="Hensen N."/>
            <person name="Bonometti L."/>
            <person name="Westerberg I."/>
            <person name="Brannstrom I.O."/>
            <person name="Guillou S."/>
            <person name="Cros-Aarteil S."/>
            <person name="Calhoun S."/>
            <person name="Haridas S."/>
            <person name="Kuo A."/>
            <person name="Mondo S."/>
            <person name="Pangilinan J."/>
            <person name="Riley R."/>
            <person name="LaButti K."/>
            <person name="Andreopoulos B."/>
            <person name="Lipzen A."/>
            <person name="Chen C."/>
            <person name="Yan M."/>
            <person name="Daum C."/>
            <person name="Ng V."/>
            <person name="Clum A."/>
            <person name="Steindorff A."/>
            <person name="Ohm R.A."/>
            <person name="Martin F."/>
            <person name="Silar P."/>
            <person name="Natvig D.O."/>
            <person name="Lalanne C."/>
            <person name="Gautier V."/>
            <person name="Ament-Velasquez S.L."/>
            <person name="Kruys A."/>
            <person name="Hutchinson M.I."/>
            <person name="Powell A.J."/>
            <person name="Barry K."/>
            <person name="Miller A.N."/>
            <person name="Grigoriev I.V."/>
            <person name="Debuchy R."/>
            <person name="Gladieux P."/>
            <person name="Hiltunen Thoren M."/>
            <person name="Johannesson H."/>
        </authorList>
    </citation>
    <scope>NUCLEOTIDE SEQUENCE</scope>
    <source>
        <strain evidence="2">CBS 731.68</strain>
    </source>
</reference>
<dbReference type="RefSeq" id="XP_062652381.1">
    <property type="nucleotide sequence ID" value="XM_062791709.1"/>
</dbReference>
<reference evidence="2" key="2">
    <citation type="submission" date="2023-05" db="EMBL/GenBank/DDBJ databases">
        <authorList>
            <consortium name="Lawrence Berkeley National Laboratory"/>
            <person name="Steindorff A."/>
            <person name="Hensen N."/>
            <person name="Bonometti L."/>
            <person name="Westerberg I."/>
            <person name="Brannstrom I.O."/>
            <person name="Guillou S."/>
            <person name="Cros-Aarteil S."/>
            <person name="Calhoun S."/>
            <person name="Haridas S."/>
            <person name="Kuo A."/>
            <person name="Mondo S."/>
            <person name="Pangilinan J."/>
            <person name="Riley R."/>
            <person name="Labutti K."/>
            <person name="Andreopoulos B."/>
            <person name="Lipzen A."/>
            <person name="Chen C."/>
            <person name="Yanf M."/>
            <person name="Daum C."/>
            <person name="Ng V."/>
            <person name="Clum A."/>
            <person name="Ohm R."/>
            <person name="Martin F."/>
            <person name="Silar P."/>
            <person name="Natvig D."/>
            <person name="Lalanne C."/>
            <person name="Gautier V."/>
            <person name="Ament-Velasquez S.L."/>
            <person name="Kruys A."/>
            <person name="Hutchinson M.I."/>
            <person name="Powell A.J."/>
            <person name="Barry K."/>
            <person name="Miller A.N."/>
            <person name="Grigoriev I.V."/>
            <person name="Debuchy R."/>
            <person name="Gladieux P."/>
            <person name="Thoren M.H."/>
            <person name="Johannesson H."/>
        </authorList>
    </citation>
    <scope>NUCLEOTIDE SEQUENCE</scope>
    <source>
        <strain evidence="2">CBS 731.68</strain>
    </source>
</reference>
<keyword evidence="3" id="KW-1185">Reference proteome</keyword>
<evidence type="ECO:0000313" key="2">
    <source>
        <dbReference type="EMBL" id="KAK4128610.1"/>
    </source>
</evidence>
<evidence type="ECO:0000256" key="1">
    <source>
        <dbReference type="SAM" id="MobiDB-lite"/>
    </source>
</evidence>
<evidence type="ECO:0008006" key="4">
    <source>
        <dbReference type="Google" id="ProtNLM"/>
    </source>
</evidence>
<feature type="compositionally biased region" description="Polar residues" evidence="1">
    <location>
        <begin position="162"/>
        <end position="181"/>
    </location>
</feature>
<feature type="compositionally biased region" description="Gly residues" evidence="1">
    <location>
        <begin position="182"/>
        <end position="191"/>
    </location>
</feature>
<feature type="region of interest" description="Disordered" evidence="1">
    <location>
        <begin position="1"/>
        <end position="226"/>
    </location>
</feature>
<dbReference type="EMBL" id="MU853223">
    <property type="protein sequence ID" value="KAK4128610.1"/>
    <property type="molecule type" value="Genomic_DNA"/>
</dbReference>
<dbReference type="GeneID" id="87828478"/>